<dbReference type="Pfam" id="PF00808">
    <property type="entry name" value="CBFD_NFYB_HMF"/>
    <property type="match status" value="1"/>
</dbReference>
<dbReference type="InterPro" id="IPR003958">
    <property type="entry name" value="CBFA_NFYB_domain"/>
</dbReference>
<protein>
    <submittedName>
        <fullName evidence="4">G1626 protein</fullName>
    </submittedName>
</protein>
<evidence type="ECO:0000256" key="1">
    <source>
        <dbReference type="ARBA" id="ARBA00004123"/>
    </source>
</evidence>
<feature type="domain" description="Transcription factor CBF/NF-Y/archaeal histone" evidence="3">
    <location>
        <begin position="5"/>
        <end position="69"/>
    </location>
</feature>
<keyword evidence="5" id="KW-1185">Reference proteome</keyword>
<dbReference type="EMBL" id="CAXHTA020000002">
    <property type="protein sequence ID" value="CAL5219729.1"/>
    <property type="molecule type" value="Genomic_DNA"/>
</dbReference>
<dbReference type="InterPro" id="IPR042225">
    <property type="entry name" value="Ncb2"/>
</dbReference>
<accession>A0ABP1FIE9</accession>
<comment type="caution">
    <text evidence="4">The sequence shown here is derived from an EMBL/GenBank/DDBJ whole genome shotgun (WGS) entry which is preliminary data.</text>
</comment>
<dbReference type="Proteomes" id="UP001497392">
    <property type="component" value="Unassembled WGS sequence"/>
</dbReference>
<sequence length="134" mass="14954">MDDVSLPKATVEKIAKDCLPANVRLSGPCVELLMECCSEFVQLIASEANTISEEEKKKTLNPEHVVKALDRLGFSSFTTDVSQFLEEVKENDKKYIETKASLKSKRSEMSEEEQIALQAKLFAQARGEMPADPE</sequence>
<proteinExistence type="predicted"/>
<organism evidence="4 5">
    <name type="scientific">Coccomyxa viridis</name>
    <dbReference type="NCBI Taxonomy" id="1274662"/>
    <lineage>
        <taxon>Eukaryota</taxon>
        <taxon>Viridiplantae</taxon>
        <taxon>Chlorophyta</taxon>
        <taxon>core chlorophytes</taxon>
        <taxon>Trebouxiophyceae</taxon>
        <taxon>Trebouxiophyceae incertae sedis</taxon>
        <taxon>Coccomyxaceae</taxon>
        <taxon>Coccomyxa</taxon>
    </lineage>
</organism>
<dbReference type="CDD" id="cd22905">
    <property type="entry name" value="HFD_Dr1"/>
    <property type="match status" value="1"/>
</dbReference>
<dbReference type="PANTHER" id="PTHR46138">
    <property type="entry name" value="PROTEIN DR1"/>
    <property type="match status" value="1"/>
</dbReference>
<gene>
    <name evidence="4" type="primary">g1626</name>
    <name evidence="4" type="ORF">VP750_LOCUS1388</name>
</gene>
<evidence type="ECO:0000259" key="3">
    <source>
        <dbReference type="Pfam" id="PF00808"/>
    </source>
</evidence>
<dbReference type="PANTHER" id="PTHR46138:SF1">
    <property type="entry name" value="PROTEIN DR1"/>
    <property type="match status" value="1"/>
</dbReference>
<dbReference type="SUPFAM" id="SSF47113">
    <property type="entry name" value="Histone-fold"/>
    <property type="match status" value="1"/>
</dbReference>
<name>A0ABP1FIE9_9CHLO</name>
<keyword evidence="2" id="KW-0539">Nucleus</keyword>
<comment type="subcellular location">
    <subcellularLocation>
        <location evidence="1">Nucleus</location>
    </subcellularLocation>
</comment>
<evidence type="ECO:0000313" key="5">
    <source>
        <dbReference type="Proteomes" id="UP001497392"/>
    </source>
</evidence>
<evidence type="ECO:0000256" key="2">
    <source>
        <dbReference type="ARBA" id="ARBA00023242"/>
    </source>
</evidence>
<reference evidence="4 5" key="1">
    <citation type="submission" date="2024-06" db="EMBL/GenBank/DDBJ databases">
        <authorList>
            <person name="Kraege A."/>
            <person name="Thomma B."/>
        </authorList>
    </citation>
    <scope>NUCLEOTIDE SEQUENCE [LARGE SCALE GENOMIC DNA]</scope>
</reference>
<dbReference type="Gene3D" id="1.10.20.10">
    <property type="entry name" value="Histone, subunit A"/>
    <property type="match status" value="1"/>
</dbReference>
<evidence type="ECO:0000313" key="4">
    <source>
        <dbReference type="EMBL" id="CAL5219729.1"/>
    </source>
</evidence>
<dbReference type="InterPro" id="IPR009072">
    <property type="entry name" value="Histone-fold"/>
</dbReference>